<comment type="cofactor">
    <cofactor evidence="8">
        <name>Mg(2+)</name>
        <dbReference type="ChEBI" id="CHEBI:18420"/>
    </cofactor>
</comment>
<proteinExistence type="inferred from homology"/>
<evidence type="ECO:0000256" key="1">
    <source>
        <dbReference type="ARBA" id="ARBA00022490"/>
    </source>
</evidence>
<dbReference type="InterPro" id="IPR029044">
    <property type="entry name" value="Nucleotide-diphossugar_trans"/>
</dbReference>
<dbReference type="InterPro" id="IPR013482">
    <property type="entry name" value="Molybde_CF_guanTrfase"/>
</dbReference>
<feature type="binding site" evidence="8">
    <location>
        <position position="26"/>
    </location>
    <ligand>
        <name>GTP</name>
        <dbReference type="ChEBI" id="CHEBI:37565"/>
    </ligand>
</feature>
<evidence type="ECO:0000256" key="3">
    <source>
        <dbReference type="ARBA" id="ARBA00022723"/>
    </source>
</evidence>
<dbReference type="CDD" id="cd02503">
    <property type="entry name" value="MobA"/>
    <property type="match status" value="1"/>
</dbReference>
<keyword evidence="6 8" id="KW-0342">GTP-binding</keyword>
<sequence length="202" mass="22515">MTINKNQITAVILAGGKGSRLGGQDKGLVDYQNKPLIEHVLEKIEPQVGQIIINANRNQDEYAKFKHPVISDELSDFQGPLAGFLTGMKTCNTDYILTLPCDGPDLPDDLVSRLISEVQNNNIVVAHDGKRLQPVHALIPTSLIESLEDFLANGDRKIDLWYAQHSMATADFSDKPEVFFNVNTEEQRQQHQQQQQGKPQNG</sequence>
<dbReference type="EMBL" id="SMFQ01000002">
    <property type="protein sequence ID" value="TCJ88284.1"/>
    <property type="molecule type" value="Genomic_DNA"/>
</dbReference>
<feature type="binding site" evidence="8">
    <location>
        <position position="102"/>
    </location>
    <ligand>
        <name>GTP</name>
        <dbReference type="ChEBI" id="CHEBI:37565"/>
    </ligand>
</feature>
<evidence type="ECO:0000256" key="7">
    <source>
        <dbReference type="ARBA" id="ARBA00023150"/>
    </source>
</evidence>
<comment type="subcellular location">
    <subcellularLocation>
        <location evidence="8">Cytoplasm</location>
    </subcellularLocation>
</comment>
<dbReference type="NCBIfam" id="TIGR02665">
    <property type="entry name" value="molyb_mobA"/>
    <property type="match status" value="1"/>
</dbReference>
<keyword evidence="10" id="KW-0548">Nucleotidyltransferase</keyword>
<evidence type="ECO:0000313" key="10">
    <source>
        <dbReference type="EMBL" id="TCJ88284.1"/>
    </source>
</evidence>
<comment type="catalytic activity">
    <reaction evidence="8">
        <text>Mo-molybdopterin + GTP + H(+) = Mo-molybdopterin guanine dinucleotide + diphosphate</text>
        <dbReference type="Rhea" id="RHEA:34243"/>
        <dbReference type="ChEBI" id="CHEBI:15378"/>
        <dbReference type="ChEBI" id="CHEBI:33019"/>
        <dbReference type="ChEBI" id="CHEBI:37565"/>
        <dbReference type="ChEBI" id="CHEBI:71302"/>
        <dbReference type="ChEBI" id="CHEBI:71310"/>
        <dbReference type="EC" id="2.7.7.77"/>
    </reaction>
</comment>
<dbReference type="GO" id="GO:0046872">
    <property type="term" value="F:metal ion binding"/>
    <property type="evidence" value="ECO:0007669"/>
    <property type="project" value="UniProtKB-KW"/>
</dbReference>
<evidence type="ECO:0000256" key="4">
    <source>
        <dbReference type="ARBA" id="ARBA00022741"/>
    </source>
</evidence>
<evidence type="ECO:0000313" key="11">
    <source>
        <dbReference type="Proteomes" id="UP000294887"/>
    </source>
</evidence>
<dbReference type="RefSeq" id="WP_131903993.1">
    <property type="nucleotide sequence ID" value="NZ_BAAAFU010000008.1"/>
</dbReference>
<feature type="binding site" evidence="8">
    <location>
        <begin position="13"/>
        <end position="15"/>
    </location>
    <ligand>
        <name>GTP</name>
        <dbReference type="ChEBI" id="CHEBI:37565"/>
    </ligand>
</feature>
<comment type="caution">
    <text evidence="10">The sequence shown here is derived from an EMBL/GenBank/DDBJ whole genome shotgun (WGS) entry which is preliminary data.</text>
</comment>
<feature type="domain" description="MobA-like NTP transferase" evidence="9">
    <location>
        <begin position="10"/>
        <end position="163"/>
    </location>
</feature>
<organism evidence="10 11">
    <name type="scientific">Cocleimonas flava</name>
    <dbReference type="NCBI Taxonomy" id="634765"/>
    <lineage>
        <taxon>Bacteria</taxon>
        <taxon>Pseudomonadati</taxon>
        <taxon>Pseudomonadota</taxon>
        <taxon>Gammaproteobacteria</taxon>
        <taxon>Thiotrichales</taxon>
        <taxon>Thiotrichaceae</taxon>
        <taxon>Cocleimonas</taxon>
    </lineage>
</organism>
<keyword evidence="11" id="KW-1185">Reference proteome</keyword>
<protein>
    <recommendedName>
        <fullName evidence="8">Molybdenum cofactor guanylyltransferase</fullName>
        <shortName evidence="8">MoCo guanylyltransferase</shortName>
        <ecNumber evidence="8">2.7.7.77</ecNumber>
    </recommendedName>
    <alternativeName>
        <fullName evidence="8">GTP:molybdopterin guanylyltransferase</fullName>
    </alternativeName>
    <alternativeName>
        <fullName evidence="8">Mo-MPT guanylyltransferase</fullName>
    </alternativeName>
    <alternativeName>
        <fullName evidence="8">Molybdopterin guanylyltransferase</fullName>
    </alternativeName>
    <alternativeName>
        <fullName evidence="8">Molybdopterin-guanine dinucleotide synthase</fullName>
        <shortName evidence="8">MGD synthase</shortName>
    </alternativeName>
</protein>
<evidence type="ECO:0000256" key="2">
    <source>
        <dbReference type="ARBA" id="ARBA00022679"/>
    </source>
</evidence>
<dbReference type="GO" id="GO:1902758">
    <property type="term" value="P:bis(molybdopterin guanine dinucleotide)molybdenum biosynthetic process"/>
    <property type="evidence" value="ECO:0007669"/>
    <property type="project" value="TreeGrafter"/>
</dbReference>
<dbReference type="SUPFAM" id="SSF53448">
    <property type="entry name" value="Nucleotide-diphospho-sugar transferases"/>
    <property type="match status" value="1"/>
</dbReference>
<dbReference type="InterPro" id="IPR025877">
    <property type="entry name" value="MobA-like_NTP_Trfase"/>
</dbReference>
<dbReference type="GO" id="GO:0061603">
    <property type="term" value="F:molybdenum cofactor guanylyltransferase activity"/>
    <property type="evidence" value="ECO:0007669"/>
    <property type="project" value="UniProtKB-EC"/>
</dbReference>
<comment type="function">
    <text evidence="8">Transfers a GMP moiety from GTP to Mo-molybdopterin (Mo-MPT) cofactor (Moco or molybdenum cofactor) to form Mo-molybdopterin guanine dinucleotide (Mo-MGD) cofactor.</text>
</comment>
<keyword evidence="1 8" id="KW-0963">Cytoplasm</keyword>
<comment type="subunit">
    <text evidence="8">Monomer.</text>
</comment>
<dbReference type="EC" id="2.7.7.77" evidence="8"/>
<dbReference type="Pfam" id="PF12804">
    <property type="entry name" value="NTP_transf_3"/>
    <property type="match status" value="1"/>
</dbReference>
<dbReference type="PANTHER" id="PTHR19136:SF81">
    <property type="entry name" value="MOLYBDENUM COFACTOR GUANYLYLTRANSFERASE"/>
    <property type="match status" value="1"/>
</dbReference>
<keyword evidence="4 8" id="KW-0547">Nucleotide-binding</keyword>
<feature type="binding site" evidence="8">
    <location>
        <position position="54"/>
    </location>
    <ligand>
        <name>GTP</name>
        <dbReference type="ChEBI" id="CHEBI:37565"/>
    </ligand>
</feature>
<feature type="binding site" evidence="8">
    <location>
        <position position="102"/>
    </location>
    <ligand>
        <name>Mg(2+)</name>
        <dbReference type="ChEBI" id="CHEBI:18420"/>
    </ligand>
</feature>
<keyword evidence="2 8" id="KW-0808">Transferase</keyword>
<evidence type="ECO:0000259" key="9">
    <source>
        <dbReference type="Pfam" id="PF12804"/>
    </source>
</evidence>
<dbReference type="Gene3D" id="3.90.550.10">
    <property type="entry name" value="Spore Coat Polysaccharide Biosynthesis Protein SpsA, Chain A"/>
    <property type="match status" value="1"/>
</dbReference>
<gene>
    <name evidence="8" type="primary">mobA</name>
    <name evidence="10" type="ORF">EV695_0124</name>
</gene>
<keyword evidence="5 8" id="KW-0460">Magnesium</keyword>
<comment type="similarity">
    <text evidence="8">Belongs to the MobA family.</text>
</comment>
<dbReference type="OrthoDB" id="9788394at2"/>
<name>A0A4R1F6T5_9GAMM</name>
<dbReference type="GO" id="GO:0005525">
    <property type="term" value="F:GTP binding"/>
    <property type="evidence" value="ECO:0007669"/>
    <property type="project" value="UniProtKB-UniRule"/>
</dbReference>
<comment type="domain">
    <text evidence="8">The N-terminal domain determines nucleotide recognition and specific binding, while the C-terminal domain determines the specific binding to the target protein.</text>
</comment>
<reference evidence="10 11" key="1">
    <citation type="submission" date="2019-03" db="EMBL/GenBank/DDBJ databases">
        <title>Genomic Encyclopedia of Type Strains, Phase IV (KMG-IV): sequencing the most valuable type-strain genomes for metagenomic binning, comparative biology and taxonomic classification.</title>
        <authorList>
            <person name="Goeker M."/>
        </authorList>
    </citation>
    <scope>NUCLEOTIDE SEQUENCE [LARGE SCALE GENOMIC DNA]</scope>
    <source>
        <strain evidence="10 11">DSM 24830</strain>
    </source>
</reference>
<evidence type="ECO:0000256" key="5">
    <source>
        <dbReference type="ARBA" id="ARBA00022842"/>
    </source>
</evidence>
<feature type="binding site" evidence="8">
    <location>
        <position position="72"/>
    </location>
    <ligand>
        <name>GTP</name>
        <dbReference type="ChEBI" id="CHEBI:37565"/>
    </ligand>
</feature>
<dbReference type="Proteomes" id="UP000294887">
    <property type="component" value="Unassembled WGS sequence"/>
</dbReference>
<accession>A0A4R1F6T5</accession>
<dbReference type="GO" id="GO:0005737">
    <property type="term" value="C:cytoplasm"/>
    <property type="evidence" value="ECO:0007669"/>
    <property type="project" value="UniProtKB-SubCell"/>
</dbReference>
<evidence type="ECO:0000256" key="8">
    <source>
        <dbReference type="HAMAP-Rule" id="MF_00316"/>
    </source>
</evidence>
<dbReference type="HAMAP" id="MF_00316">
    <property type="entry name" value="MobA"/>
    <property type="match status" value="1"/>
</dbReference>
<keyword evidence="7 8" id="KW-0501">Molybdenum cofactor biosynthesis</keyword>
<keyword evidence="3 8" id="KW-0479">Metal-binding</keyword>
<evidence type="ECO:0000256" key="6">
    <source>
        <dbReference type="ARBA" id="ARBA00023134"/>
    </source>
</evidence>
<dbReference type="PANTHER" id="PTHR19136">
    <property type="entry name" value="MOLYBDENUM COFACTOR GUANYLYLTRANSFERASE"/>
    <property type="match status" value="1"/>
</dbReference>
<dbReference type="AlphaFoldDB" id="A0A4R1F6T5"/>